<dbReference type="EMBL" id="LQXD01000197">
    <property type="protein sequence ID" value="OIJ04825.1"/>
    <property type="molecule type" value="Genomic_DNA"/>
</dbReference>
<dbReference type="PANTHER" id="PTHR12526:SF630">
    <property type="entry name" value="GLYCOSYLTRANSFERASE"/>
    <property type="match status" value="1"/>
</dbReference>
<dbReference type="Proteomes" id="UP000180175">
    <property type="component" value="Chromosome"/>
</dbReference>
<dbReference type="Pfam" id="PF13477">
    <property type="entry name" value="Glyco_trans_4_2"/>
    <property type="match status" value="1"/>
</dbReference>
<evidence type="ECO:0000259" key="2">
    <source>
        <dbReference type="Pfam" id="PF13477"/>
    </source>
</evidence>
<reference evidence="4 5" key="3">
    <citation type="journal article" date="2019" name="Int. J. Syst. Evol. Microbiol.">
        <title>Anaerobacillus isosaccharinicus sp. nov., an alkaliphilic bacterium which degrades isosaccharinic acid.</title>
        <authorList>
            <person name="Bassil N.M."/>
            <person name="Lloyd J.R."/>
        </authorList>
    </citation>
    <scope>NUCLEOTIDE SEQUENCE [LARGE SCALE GENOMIC DNA]</scope>
    <source>
        <strain evidence="4 5">NB2006</strain>
    </source>
</reference>
<sequence length="389" mass="44387">MKILYVTTISNTINAFLIPHIKFLVEQGNEVGVACNIVVDLNPELKKLGCKIHDVKFQRNPLKQENLTAYRKIKKVVKEDGYELIHVHTPVASLLTRLACRSIDKVKVLYTAHGFHFFKGAPKKNWIFYHTLEKIAARWTDGLITMNEEDYYAAKKFNLRKKGTVFKVNGVGLDFDRFVPQTAEKKKLLRKEYGYQDDELLLIYVGELSYRKHQDHLIEAMGKLKGRLNNVKLLLVGDGDLLDEYTDMIRNFDLEKEVELLGYRKDVHNLMSLSDIAVSSSRQEGLPVNVMEAMATGLPLVVTNCRGNRDLVTDGVNGFVVGVDHPAATANAIFKLAHSEELRNQFSIKNRELIQNYSLNHVIGEMKEIYQFQSSKHDNFSSMLVNTNI</sequence>
<protein>
    <submittedName>
        <fullName evidence="3">Glycosyltransferase family 1 protein</fullName>
    </submittedName>
    <submittedName>
        <fullName evidence="4">Glycosyltransferase family 4 protein</fullName>
    </submittedName>
</protein>
<evidence type="ECO:0000259" key="1">
    <source>
        <dbReference type="Pfam" id="PF00534"/>
    </source>
</evidence>
<reference evidence="3 5" key="1">
    <citation type="submission" date="2016-10" db="EMBL/GenBank/DDBJ databases">
        <title>Draft genome sequences of four alkaliphilic bacteria belonging to the Anaerobacillus genus.</title>
        <authorList>
            <person name="Bassil N.M."/>
            <person name="Lloyd J.R."/>
        </authorList>
    </citation>
    <scope>NUCLEOTIDE SEQUENCE [LARGE SCALE GENOMIC DNA]</scope>
    <source>
        <strain evidence="3 5">NB2006</strain>
    </source>
</reference>
<dbReference type="InterPro" id="IPR028098">
    <property type="entry name" value="Glyco_trans_4-like_N"/>
</dbReference>
<proteinExistence type="predicted"/>
<dbReference type="SUPFAM" id="SSF53756">
    <property type="entry name" value="UDP-Glycosyltransferase/glycogen phosphorylase"/>
    <property type="match status" value="1"/>
</dbReference>
<accession>A0A1S2KZN3</accession>
<gene>
    <name evidence="4" type="ORF">AWH56_019645</name>
    <name evidence="3" type="ORF">AWH56_22935</name>
</gene>
<dbReference type="InterPro" id="IPR001296">
    <property type="entry name" value="Glyco_trans_1"/>
</dbReference>
<feature type="domain" description="Glycosyltransferase subfamily 4-like N-terminal" evidence="2">
    <location>
        <begin position="2"/>
        <end position="145"/>
    </location>
</feature>
<dbReference type="EMBL" id="CP063356">
    <property type="protein sequence ID" value="QOY34909.1"/>
    <property type="molecule type" value="Genomic_DNA"/>
</dbReference>
<reference evidence="4 5" key="2">
    <citation type="journal article" date="2017" name="Genome Announc.">
        <title>Draft Genome Sequences of Four Alkaliphilic Bacteria Belonging to the Anaerobacillus Genus.</title>
        <authorList>
            <person name="Bassil N.M."/>
            <person name="Lloyd J.R."/>
        </authorList>
    </citation>
    <scope>NUCLEOTIDE SEQUENCE [LARGE SCALE GENOMIC DNA]</scope>
    <source>
        <strain evidence="4 5">NB2006</strain>
    </source>
</reference>
<dbReference type="AlphaFoldDB" id="A0A1S2KZN3"/>
<dbReference type="Pfam" id="PF00534">
    <property type="entry name" value="Glycos_transf_1"/>
    <property type="match status" value="1"/>
</dbReference>
<dbReference type="OrthoDB" id="9806653at2"/>
<feature type="domain" description="Glycosyl transferase family 1" evidence="1">
    <location>
        <begin position="187"/>
        <end position="352"/>
    </location>
</feature>
<reference evidence="4" key="4">
    <citation type="submission" date="2020-10" db="EMBL/GenBank/DDBJ databases">
        <authorList>
            <person name="Bassil N.M."/>
            <person name="Lloyd J.R."/>
        </authorList>
    </citation>
    <scope>NUCLEOTIDE SEQUENCE</scope>
    <source>
        <strain evidence="4">NB2006</strain>
    </source>
</reference>
<dbReference type="Gene3D" id="3.40.50.2000">
    <property type="entry name" value="Glycogen Phosphorylase B"/>
    <property type="match status" value="2"/>
</dbReference>
<evidence type="ECO:0000313" key="4">
    <source>
        <dbReference type="EMBL" id="QOY34909.1"/>
    </source>
</evidence>
<evidence type="ECO:0000313" key="3">
    <source>
        <dbReference type="EMBL" id="OIJ04825.1"/>
    </source>
</evidence>
<dbReference type="CDD" id="cd03808">
    <property type="entry name" value="GT4_CapM-like"/>
    <property type="match status" value="1"/>
</dbReference>
<organism evidence="3 5">
    <name type="scientific">Anaerobacillus isosaccharinicus</name>
    <dbReference type="NCBI Taxonomy" id="1532552"/>
    <lineage>
        <taxon>Bacteria</taxon>
        <taxon>Bacillati</taxon>
        <taxon>Bacillota</taxon>
        <taxon>Bacilli</taxon>
        <taxon>Bacillales</taxon>
        <taxon>Bacillaceae</taxon>
        <taxon>Anaerobacillus</taxon>
    </lineage>
</organism>
<dbReference type="GO" id="GO:0016757">
    <property type="term" value="F:glycosyltransferase activity"/>
    <property type="evidence" value="ECO:0007669"/>
    <property type="project" value="InterPro"/>
</dbReference>
<keyword evidence="3" id="KW-0808">Transferase</keyword>
<evidence type="ECO:0000313" key="5">
    <source>
        <dbReference type="Proteomes" id="UP000180175"/>
    </source>
</evidence>
<name>A0A1S2KZN3_9BACI</name>
<keyword evidence="5" id="KW-1185">Reference proteome</keyword>
<dbReference type="KEGG" id="aia:AWH56_019645"/>
<dbReference type="PANTHER" id="PTHR12526">
    <property type="entry name" value="GLYCOSYLTRANSFERASE"/>
    <property type="match status" value="1"/>
</dbReference>
<dbReference type="RefSeq" id="WP_071319242.1">
    <property type="nucleotide sequence ID" value="NZ_CP063356.2"/>
</dbReference>